<feature type="transmembrane region" description="Helical" evidence="9">
    <location>
        <begin position="117"/>
        <end position="141"/>
    </location>
</feature>
<gene>
    <name evidence="10" type="ORF">SAMN04488112_10690</name>
</gene>
<evidence type="ECO:0000256" key="7">
    <source>
        <dbReference type="ARBA" id="ARBA00023136"/>
    </source>
</evidence>
<keyword evidence="3 8" id="KW-0813">Transport</keyword>
<evidence type="ECO:0000313" key="10">
    <source>
        <dbReference type="EMBL" id="SDC32872.1"/>
    </source>
</evidence>
<dbReference type="GO" id="GO:0015225">
    <property type="term" value="F:biotin transmembrane transporter activity"/>
    <property type="evidence" value="ECO:0007669"/>
    <property type="project" value="UniProtKB-UniRule"/>
</dbReference>
<dbReference type="EMBL" id="FMZA01000006">
    <property type="protein sequence ID" value="SDC32872.1"/>
    <property type="molecule type" value="Genomic_DNA"/>
</dbReference>
<protein>
    <recommendedName>
        <fullName evidence="8">Biotin transporter</fullName>
    </recommendedName>
</protein>
<dbReference type="RefSeq" id="WP_245662146.1">
    <property type="nucleotide sequence ID" value="NZ_FMZA01000006.1"/>
</dbReference>
<dbReference type="Gene3D" id="1.10.1760.20">
    <property type="match status" value="1"/>
</dbReference>
<evidence type="ECO:0000256" key="8">
    <source>
        <dbReference type="PIRNR" id="PIRNR016661"/>
    </source>
</evidence>
<feature type="transmembrane region" description="Helical" evidence="9">
    <location>
        <begin position="59"/>
        <end position="76"/>
    </location>
</feature>
<keyword evidence="4 8" id="KW-1003">Cell membrane</keyword>
<accession>A0A1G6KP51</accession>
<comment type="similarity">
    <text evidence="2 8">Belongs to the BioY family.</text>
</comment>
<dbReference type="InterPro" id="IPR003784">
    <property type="entry name" value="BioY"/>
</dbReference>
<evidence type="ECO:0000313" key="11">
    <source>
        <dbReference type="Proteomes" id="UP000199387"/>
    </source>
</evidence>
<evidence type="ECO:0000256" key="5">
    <source>
        <dbReference type="ARBA" id="ARBA00022692"/>
    </source>
</evidence>
<dbReference type="PIRSF" id="PIRSF016661">
    <property type="entry name" value="BioY"/>
    <property type="match status" value="1"/>
</dbReference>
<feature type="transmembrane region" description="Helical" evidence="9">
    <location>
        <begin position="35"/>
        <end position="52"/>
    </location>
</feature>
<evidence type="ECO:0000256" key="6">
    <source>
        <dbReference type="ARBA" id="ARBA00022989"/>
    </source>
</evidence>
<dbReference type="Pfam" id="PF02632">
    <property type="entry name" value="BioY"/>
    <property type="match status" value="1"/>
</dbReference>
<dbReference type="PANTHER" id="PTHR34295:SF4">
    <property type="entry name" value="BIOTIN TRANSPORTER BIOY-RELATED"/>
    <property type="match status" value="1"/>
</dbReference>
<dbReference type="AlphaFoldDB" id="A0A1G6KP51"/>
<keyword evidence="7 8" id="KW-0472">Membrane</keyword>
<evidence type="ECO:0000256" key="3">
    <source>
        <dbReference type="ARBA" id="ARBA00022448"/>
    </source>
</evidence>
<keyword evidence="5 9" id="KW-0812">Transmembrane</keyword>
<comment type="subcellular location">
    <subcellularLocation>
        <location evidence="1 8">Cell membrane</location>
        <topology evidence="1 8">Multi-pass membrane protein</topology>
    </subcellularLocation>
</comment>
<sequence>MTRGTARIRNMAYAALFAALLAVSGQIAIPLPPVPITLQTLVVMLAGSVLGARRGLISVLLFILLAAFGAPVLSGGKGGLAQLVGPTAGYIWSWPVAAYLIGWMTERSLHRLRFWKLLIYHVVWGIGWIYLCGGLWLMVAVGMDGQAALIGGVLPFLPGDAAKAVVASTVALTLSRAYPIIRPRSAESVRAAE</sequence>
<dbReference type="GO" id="GO:0005886">
    <property type="term" value="C:plasma membrane"/>
    <property type="evidence" value="ECO:0007669"/>
    <property type="project" value="UniProtKB-SubCell"/>
</dbReference>
<feature type="transmembrane region" description="Helical" evidence="9">
    <location>
        <begin position="88"/>
        <end position="105"/>
    </location>
</feature>
<proteinExistence type="inferred from homology"/>
<evidence type="ECO:0000256" key="2">
    <source>
        <dbReference type="ARBA" id="ARBA00010692"/>
    </source>
</evidence>
<dbReference type="STRING" id="1236220.SAMN04488112_10690"/>
<evidence type="ECO:0000256" key="4">
    <source>
        <dbReference type="ARBA" id="ARBA00022475"/>
    </source>
</evidence>
<dbReference type="Proteomes" id="UP000199387">
    <property type="component" value="Unassembled WGS sequence"/>
</dbReference>
<name>A0A1G6KP51_9BACL</name>
<dbReference type="PANTHER" id="PTHR34295">
    <property type="entry name" value="BIOTIN TRANSPORTER BIOY"/>
    <property type="match status" value="1"/>
</dbReference>
<feature type="transmembrane region" description="Helical" evidence="9">
    <location>
        <begin position="161"/>
        <end position="181"/>
    </location>
</feature>
<keyword evidence="11" id="KW-1185">Reference proteome</keyword>
<organism evidence="10 11">
    <name type="scientific">Melghirimyces thermohalophilus</name>
    <dbReference type="NCBI Taxonomy" id="1236220"/>
    <lineage>
        <taxon>Bacteria</taxon>
        <taxon>Bacillati</taxon>
        <taxon>Bacillota</taxon>
        <taxon>Bacilli</taxon>
        <taxon>Bacillales</taxon>
        <taxon>Thermoactinomycetaceae</taxon>
        <taxon>Melghirimyces</taxon>
    </lineage>
</organism>
<reference evidence="11" key="1">
    <citation type="submission" date="2016-10" db="EMBL/GenBank/DDBJ databases">
        <authorList>
            <person name="Varghese N."/>
            <person name="Submissions S."/>
        </authorList>
    </citation>
    <scope>NUCLEOTIDE SEQUENCE [LARGE SCALE GENOMIC DNA]</scope>
    <source>
        <strain evidence="11">DSM 45514</strain>
    </source>
</reference>
<evidence type="ECO:0000256" key="9">
    <source>
        <dbReference type="SAM" id="Phobius"/>
    </source>
</evidence>
<keyword evidence="6 9" id="KW-1133">Transmembrane helix</keyword>
<evidence type="ECO:0000256" key="1">
    <source>
        <dbReference type="ARBA" id="ARBA00004651"/>
    </source>
</evidence>